<dbReference type="GO" id="GO:0006014">
    <property type="term" value="P:D-ribose metabolic process"/>
    <property type="evidence" value="ECO:0007669"/>
    <property type="project" value="TreeGrafter"/>
</dbReference>
<dbReference type="AlphaFoldDB" id="A0A660CIE7"/>
<protein>
    <recommendedName>
        <fullName evidence="3">Ribose-5-phosphate isomerase A</fullName>
        <ecNumber evidence="3">5.3.1.6</ecNumber>
    </recommendedName>
    <alternativeName>
        <fullName evidence="3">Phosphoriboisomerase A</fullName>
        <shortName evidence="3">PRI</shortName>
    </alternativeName>
</protein>
<dbReference type="GO" id="GO:0004751">
    <property type="term" value="F:ribose-5-phosphate isomerase activity"/>
    <property type="evidence" value="ECO:0007669"/>
    <property type="project" value="UniProtKB-UniRule"/>
</dbReference>
<dbReference type="PANTHER" id="PTHR11934">
    <property type="entry name" value="RIBOSE-5-PHOSPHATE ISOMERASE"/>
    <property type="match status" value="1"/>
</dbReference>
<dbReference type="Gene3D" id="3.30.70.260">
    <property type="match status" value="1"/>
</dbReference>
<feature type="binding site" evidence="3">
    <location>
        <begin position="33"/>
        <end position="36"/>
    </location>
    <ligand>
        <name>substrate</name>
    </ligand>
</feature>
<dbReference type="RefSeq" id="WP_030531574.1">
    <property type="nucleotide sequence ID" value="NZ_JOIJ01000005.1"/>
</dbReference>
<sequence length="253" mass="27021">MEPRTSQDVAKVVSGTAAIDAYVSDGMRLGLGSGTTSHWFVRKLGEAVSDGLDVVGVPTSTSTKDLALEVGVPLTTLADVERLDLTIDGADEIDHDGAMIKGGGACLLWERIVADASDRMVAVVDESKVVDTLGAFPLPIEVVPFSWESTRRSVARLLDKLGYRDPELPLRTRGDEPVVTDSGNYIIDAHLQKILDPVALDGQLNWIPGVVENGLFTGIADEMVIGFSSGEHEIRDVSTAPSARPSTINREAK</sequence>
<gene>
    <name evidence="3" type="primary">rpiA</name>
    <name evidence="4" type="ORF">JD82_02690</name>
</gene>
<dbReference type="InterPro" id="IPR020672">
    <property type="entry name" value="Ribose5P_isomerase_typA_subgr"/>
</dbReference>
<feature type="binding site" evidence="3">
    <location>
        <begin position="101"/>
        <end position="104"/>
    </location>
    <ligand>
        <name>substrate</name>
    </ligand>
</feature>
<accession>A0A660CIE7</accession>
<evidence type="ECO:0000313" key="5">
    <source>
        <dbReference type="Proteomes" id="UP000317303"/>
    </source>
</evidence>
<evidence type="ECO:0000313" key="4">
    <source>
        <dbReference type="EMBL" id="TWH20841.1"/>
    </source>
</evidence>
<feature type="binding site" evidence="3">
    <location>
        <begin position="88"/>
        <end position="91"/>
    </location>
    <ligand>
        <name>substrate</name>
    </ligand>
</feature>
<comment type="pathway">
    <text evidence="3">Carbohydrate degradation; pentose phosphate pathway; D-ribose 5-phosphate from D-ribulose 5-phosphate (non-oxidative stage): step 1/1.</text>
</comment>
<dbReference type="FunFam" id="3.40.50.1360:FF:000001">
    <property type="entry name" value="Ribose-5-phosphate isomerase A"/>
    <property type="match status" value="1"/>
</dbReference>
<dbReference type="CDD" id="cd01398">
    <property type="entry name" value="RPI_A"/>
    <property type="match status" value="1"/>
</dbReference>
<dbReference type="NCBIfam" id="TIGR00021">
    <property type="entry name" value="rpiA"/>
    <property type="match status" value="1"/>
</dbReference>
<keyword evidence="5" id="KW-1185">Reference proteome</keyword>
<dbReference type="HAMAP" id="MF_00170">
    <property type="entry name" value="Rib_5P_isom_A"/>
    <property type="match status" value="1"/>
</dbReference>
<feature type="active site" description="Proton acceptor" evidence="3">
    <location>
        <position position="110"/>
    </location>
</feature>
<name>A0A660CIE7_9PSEU</name>
<evidence type="ECO:0000256" key="2">
    <source>
        <dbReference type="ARBA" id="ARBA00023235"/>
    </source>
</evidence>
<dbReference type="GO" id="GO:0009052">
    <property type="term" value="P:pentose-phosphate shunt, non-oxidative branch"/>
    <property type="evidence" value="ECO:0007669"/>
    <property type="project" value="UniProtKB-UniRule"/>
</dbReference>
<dbReference type="InterPro" id="IPR004788">
    <property type="entry name" value="Ribose5P_isomerase_type_A"/>
</dbReference>
<dbReference type="SUPFAM" id="SSF75445">
    <property type="entry name" value="D-ribose-5-phosphate isomerase (RpiA), lid domain"/>
    <property type="match status" value="1"/>
</dbReference>
<dbReference type="SUPFAM" id="SSF100950">
    <property type="entry name" value="NagB/RpiA/CoA transferase-like"/>
    <property type="match status" value="1"/>
</dbReference>
<proteinExistence type="inferred from homology"/>
<comment type="subunit">
    <text evidence="3">Homodimer.</text>
</comment>
<evidence type="ECO:0000256" key="3">
    <source>
        <dbReference type="HAMAP-Rule" id="MF_00170"/>
    </source>
</evidence>
<comment type="caution">
    <text evidence="4">The sequence shown here is derived from an EMBL/GenBank/DDBJ whole genome shotgun (WGS) entry which is preliminary data.</text>
</comment>
<comment type="catalytic activity">
    <reaction evidence="1 3">
        <text>aldehydo-D-ribose 5-phosphate = D-ribulose 5-phosphate</text>
        <dbReference type="Rhea" id="RHEA:14657"/>
        <dbReference type="ChEBI" id="CHEBI:58121"/>
        <dbReference type="ChEBI" id="CHEBI:58273"/>
        <dbReference type="EC" id="5.3.1.6"/>
    </reaction>
</comment>
<dbReference type="Proteomes" id="UP000317303">
    <property type="component" value="Unassembled WGS sequence"/>
</dbReference>
<dbReference type="Pfam" id="PF06026">
    <property type="entry name" value="Rib_5-P_isom_A"/>
    <property type="match status" value="1"/>
</dbReference>
<dbReference type="EC" id="5.3.1.6" evidence="3"/>
<dbReference type="NCBIfam" id="NF001924">
    <property type="entry name" value="PRK00702.1"/>
    <property type="match status" value="1"/>
</dbReference>
<dbReference type="Gene3D" id="3.40.50.1360">
    <property type="match status" value="1"/>
</dbReference>
<dbReference type="OrthoDB" id="5870696at2"/>
<dbReference type="InterPro" id="IPR037171">
    <property type="entry name" value="NagB/RpiA_transferase-like"/>
</dbReference>
<organism evidence="4 5">
    <name type="scientific">Prauserella rugosa</name>
    <dbReference type="NCBI Taxonomy" id="43354"/>
    <lineage>
        <taxon>Bacteria</taxon>
        <taxon>Bacillati</taxon>
        <taxon>Actinomycetota</taxon>
        <taxon>Actinomycetes</taxon>
        <taxon>Pseudonocardiales</taxon>
        <taxon>Pseudonocardiaceae</taxon>
        <taxon>Prauserella</taxon>
    </lineage>
</organism>
<dbReference type="EMBL" id="VLJV01000001">
    <property type="protein sequence ID" value="TWH20841.1"/>
    <property type="molecule type" value="Genomic_DNA"/>
</dbReference>
<dbReference type="GO" id="GO:0005829">
    <property type="term" value="C:cytosol"/>
    <property type="evidence" value="ECO:0007669"/>
    <property type="project" value="TreeGrafter"/>
</dbReference>
<dbReference type="UniPathway" id="UPA00115">
    <property type="reaction ID" value="UER00412"/>
</dbReference>
<feature type="binding site" evidence="3">
    <location>
        <position position="128"/>
    </location>
    <ligand>
        <name>substrate</name>
    </ligand>
</feature>
<evidence type="ECO:0000256" key="1">
    <source>
        <dbReference type="ARBA" id="ARBA00001713"/>
    </source>
</evidence>
<comment type="function">
    <text evidence="3">Catalyzes the reversible conversion of ribose-5-phosphate to ribulose 5-phosphate.</text>
</comment>
<reference evidence="4 5" key="1">
    <citation type="submission" date="2019-07" db="EMBL/GenBank/DDBJ databases">
        <title>R&amp;d 2014.</title>
        <authorList>
            <person name="Klenk H.-P."/>
        </authorList>
    </citation>
    <scope>NUCLEOTIDE SEQUENCE [LARGE SCALE GENOMIC DNA]</scope>
    <source>
        <strain evidence="4 5">DSM 43194</strain>
    </source>
</reference>
<keyword evidence="2 3" id="KW-0413">Isomerase</keyword>
<comment type="similarity">
    <text evidence="3">Belongs to the ribose 5-phosphate isomerase family.</text>
</comment>
<dbReference type="PANTHER" id="PTHR11934:SF0">
    <property type="entry name" value="RIBOSE-5-PHOSPHATE ISOMERASE"/>
    <property type="match status" value="1"/>
</dbReference>